<evidence type="ECO:0000313" key="3">
    <source>
        <dbReference type="EMBL" id="KAF9488688.1"/>
    </source>
</evidence>
<sequence>MPPKPRPILKQNSASISSSRLKEEEAAKAMPPPPDPPKPARILEPEMKALSSCLQNAAVKTAQIYKFYADTHKLGVQQYTPGPPSSLTASLGREIEKYDQLCDAIETQLLRAVSVLQRDLAREERRVEEEEAAAASAIKAANDKPLLTSITTADSADTGESSQPKTPTRSSPGSNTANPLNRRPSSISISSLHRAPFPLRLDLSSPSLRTSPEDVALFSGSLASPIALGQRPLMSAGPPPEFNPELLSAFASSAPEGRVDIDLTLADSDNMVVGGQELANIGNSADKPIELDLESMDIDMEDMLFGQGRVSTVNDNPFSSTDGMQVEDGLSKGVKAEENIDADILDALTATAPHDPDNIFGDLSQENANPVISDGSNAPTNLENQAAESPGSMLRSFEAAAANLDGLDQPTLPGAQNIPDGGFDFLNPEFFASTQDPDLDDLFSTMGEQDGGTQTQTDEEAKH</sequence>
<dbReference type="OrthoDB" id="3365514at2759"/>
<reference evidence="3" key="1">
    <citation type="submission" date="2020-11" db="EMBL/GenBank/DDBJ databases">
        <authorList>
            <consortium name="DOE Joint Genome Institute"/>
            <person name="Ahrendt S."/>
            <person name="Riley R."/>
            <person name="Andreopoulos W."/>
            <person name="Labutti K."/>
            <person name="Pangilinan J."/>
            <person name="Ruiz-Duenas F.J."/>
            <person name="Barrasa J.M."/>
            <person name="Sanchez-Garcia M."/>
            <person name="Camarero S."/>
            <person name="Miyauchi S."/>
            <person name="Serrano A."/>
            <person name="Linde D."/>
            <person name="Babiker R."/>
            <person name="Drula E."/>
            <person name="Ayuso-Fernandez I."/>
            <person name="Pacheco R."/>
            <person name="Padilla G."/>
            <person name="Ferreira P."/>
            <person name="Barriuso J."/>
            <person name="Kellner H."/>
            <person name="Castanera R."/>
            <person name="Alfaro M."/>
            <person name="Ramirez L."/>
            <person name="Pisabarro A.G."/>
            <person name="Kuo A."/>
            <person name="Tritt A."/>
            <person name="Lipzen A."/>
            <person name="He G."/>
            <person name="Yan M."/>
            <person name="Ng V."/>
            <person name="Cullen D."/>
            <person name="Martin F."/>
            <person name="Rosso M.-N."/>
            <person name="Henrissat B."/>
            <person name="Hibbett D."/>
            <person name="Martinez A.T."/>
            <person name="Grigoriev I.V."/>
        </authorList>
    </citation>
    <scope>NUCLEOTIDE SEQUENCE</scope>
    <source>
        <strain evidence="3">ATCC 90797</strain>
    </source>
</reference>
<feature type="compositionally biased region" description="Polar residues" evidence="2">
    <location>
        <begin position="364"/>
        <end position="387"/>
    </location>
</feature>
<comment type="caution">
    <text evidence="3">The sequence shown here is derived from an EMBL/GenBank/DDBJ whole genome shotgun (WGS) entry which is preliminary data.</text>
</comment>
<dbReference type="EMBL" id="MU154701">
    <property type="protein sequence ID" value="KAF9488688.1"/>
    <property type="molecule type" value="Genomic_DNA"/>
</dbReference>
<feature type="region of interest" description="Disordered" evidence="2">
    <location>
        <begin position="1"/>
        <end position="42"/>
    </location>
</feature>
<feature type="region of interest" description="Disordered" evidence="2">
    <location>
        <begin position="356"/>
        <end position="392"/>
    </location>
</feature>
<feature type="region of interest" description="Disordered" evidence="2">
    <location>
        <begin position="406"/>
        <end position="463"/>
    </location>
</feature>
<feature type="compositionally biased region" description="Polar residues" evidence="2">
    <location>
        <begin position="10"/>
        <end position="19"/>
    </location>
</feature>
<feature type="compositionally biased region" description="Pro residues" evidence="2">
    <location>
        <begin position="30"/>
        <end position="39"/>
    </location>
</feature>
<name>A0A9P5ZIH7_PLEER</name>
<evidence type="ECO:0000256" key="2">
    <source>
        <dbReference type="SAM" id="MobiDB-lite"/>
    </source>
</evidence>
<feature type="region of interest" description="Disordered" evidence="2">
    <location>
        <begin position="153"/>
        <end position="186"/>
    </location>
</feature>
<protein>
    <submittedName>
        <fullName evidence="3">Uncharacterized protein</fullName>
    </submittedName>
</protein>
<dbReference type="AlphaFoldDB" id="A0A9P5ZIH7"/>
<organism evidence="3 4">
    <name type="scientific">Pleurotus eryngii</name>
    <name type="common">Boletus of the steppes</name>
    <dbReference type="NCBI Taxonomy" id="5323"/>
    <lineage>
        <taxon>Eukaryota</taxon>
        <taxon>Fungi</taxon>
        <taxon>Dikarya</taxon>
        <taxon>Basidiomycota</taxon>
        <taxon>Agaricomycotina</taxon>
        <taxon>Agaricomycetes</taxon>
        <taxon>Agaricomycetidae</taxon>
        <taxon>Agaricales</taxon>
        <taxon>Pleurotineae</taxon>
        <taxon>Pleurotaceae</taxon>
        <taxon>Pleurotus</taxon>
    </lineage>
</organism>
<dbReference type="Proteomes" id="UP000807025">
    <property type="component" value="Unassembled WGS sequence"/>
</dbReference>
<gene>
    <name evidence="3" type="ORF">BDN71DRAFT_1593847</name>
</gene>
<accession>A0A9P5ZIH7</accession>
<feature type="coiled-coil region" evidence="1">
    <location>
        <begin position="113"/>
        <end position="140"/>
    </location>
</feature>
<keyword evidence="4" id="KW-1185">Reference proteome</keyword>
<evidence type="ECO:0000256" key="1">
    <source>
        <dbReference type="SAM" id="Coils"/>
    </source>
</evidence>
<evidence type="ECO:0000313" key="4">
    <source>
        <dbReference type="Proteomes" id="UP000807025"/>
    </source>
</evidence>
<keyword evidence="1" id="KW-0175">Coiled coil</keyword>
<proteinExistence type="predicted"/>